<keyword evidence="4 6" id="KW-0067">ATP-binding</keyword>
<dbReference type="EMBL" id="JAJA02000001">
    <property type="protein sequence ID" value="KWS03075.1"/>
    <property type="molecule type" value="Genomic_DNA"/>
</dbReference>
<evidence type="ECO:0000313" key="7">
    <source>
        <dbReference type="Proteomes" id="UP000023435"/>
    </source>
</evidence>
<evidence type="ECO:0000256" key="3">
    <source>
        <dbReference type="ARBA" id="ARBA00022741"/>
    </source>
</evidence>
<dbReference type="InterPro" id="IPR027417">
    <property type="entry name" value="P-loop_NTPase"/>
</dbReference>
<comment type="caution">
    <text evidence="6">The sequence shown here is derived from an EMBL/GenBank/DDBJ whole genome shotgun (WGS) entry which is preliminary data.</text>
</comment>
<dbReference type="SMART" id="SM00382">
    <property type="entry name" value="AAA"/>
    <property type="match status" value="1"/>
</dbReference>
<dbReference type="GO" id="GO:0005524">
    <property type="term" value="F:ATP binding"/>
    <property type="evidence" value="ECO:0007669"/>
    <property type="project" value="UniProtKB-KW"/>
</dbReference>
<dbReference type="PANTHER" id="PTHR42788">
    <property type="entry name" value="TAURINE IMPORT ATP-BINDING PROTEIN-RELATED"/>
    <property type="match status" value="1"/>
</dbReference>
<feature type="domain" description="ABC transporter" evidence="5">
    <location>
        <begin position="23"/>
        <end position="250"/>
    </location>
</feature>
<keyword evidence="3" id="KW-0547">Nucleotide-binding</keyword>
<proteinExistence type="inferred from homology"/>
<dbReference type="Pfam" id="PF00005">
    <property type="entry name" value="ABC_tran"/>
    <property type="match status" value="1"/>
</dbReference>
<sequence length="278" mass="30512">MATTATVRQLHQDPAGANAASLVAIEGITMSFGDFTAVRDVDIGVGDGEFLAIVGPTGCGKSTILNAVAGLLTPARGRIAIDGKPVKGVQESVGYLFQQDALLPWKTALQNVELGLRFRGVAAAEREARARAWLAKVGLTGFEARYPHQLSGGQRKRVQMAQALIVEPKVILMDEPFSALDIHTRHLMQNELLRLWQEQRRSVILITHDLEEAIALGDRVVVLSAGPSSRVVESFHVPLDRPRDVAEIKLDPCFIDLYRDIWACLRGEVEKTYAQQRD</sequence>
<dbReference type="InterPro" id="IPR003593">
    <property type="entry name" value="AAA+_ATPase"/>
</dbReference>
<evidence type="ECO:0000259" key="5">
    <source>
        <dbReference type="PROSITE" id="PS50893"/>
    </source>
</evidence>
<accession>A0A108U5S3</accession>
<reference evidence="6 7" key="1">
    <citation type="journal article" date="2014" name="Genome Announc.">
        <title>Draft Genome Sequence of Lysobacter capsici AZ78, a Bacterium Antagonistic to Plant-Pathogenic Oomycetes.</title>
        <authorList>
            <person name="Puopolo G."/>
            <person name="Sonego P."/>
            <person name="Engelen K."/>
            <person name="Pertot I."/>
        </authorList>
    </citation>
    <scope>NUCLEOTIDE SEQUENCE [LARGE SCALE GENOMIC DNA]</scope>
    <source>
        <strain evidence="6 7">AZ78</strain>
    </source>
</reference>
<organism evidence="6 7">
    <name type="scientific">Lysobacter capsici AZ78</name>
    <dbReference type="NCBI Taxonomy" id="1444315"/>
    <lineage>
        <taxon>Bacteria</taxon>
        <taxon>Pseudomonadati</taxon>
        <taxon>Pseudomonadota</taxon>
        <taxon>Gammaproteobacteria</taxon>
        <taxon>Lysobacterales</taxon>
        <taxon>Lysobacteraceae</taxon>
        <taxon>Lysobacter</taxon>
    </lineage>
</organism>
<dbReference type="OrthoDB" id="9802264at2"/>
<gene>
    <name evidence="6" type="ORF">AZ78_0621</name>
</gene>
<dbReference type="Gene3D" id="3.40.50.300">
    <property type="entry name" value="P-loop containing nucleotide triphosphate hydrolases"/>
    <property type="match status" value="1"/>
</dbReference>
<keyword evidence="7" id="KW-1185">Reference proteome</keyword>
<dbReference type="SUPFAM" id="SSF52540">
    <property type="entry name" value="P-loop containing nucleoside triphosphate hydrolases"/>
    <property type="match status" value="1"/>
</dbReference>
<dbReference type="Proteomes" id="UP000023435">
    <property type="component" value="Unassembled WGS sequence"/>
</dbReference>
<protein>
    <submittedName>
        <fullName evidence="6">ABC transporter ATP-binding protein</fullName>
    </submittedName>
</protein>
<dbReference type="PANTHER" id="PTHR42788:SF13">
    <property type="entry name" value="ALIPHATIC SULFONATES IMPORT ATP-BINDING PROTEIN SSUB"/>
    <property type="match status" value="1"/>
</dbReference>
<name>A0A108U5S3_9GAMM</name>
<evidence type="ECO:0000313" key="6">
    <source>
        <dbReference type="EMBL" id="KWS03075.1"/>
    </source>
</evidence>
<dbReference type="PROSITE" id="PS50893">
    <property type="entry name" value="ABC_TRANSPORTER_2"/>
    <property type="match status" value="1"/>
</dbReference>
<dbReference type="PROSITE" id="PS00211">
    <property type="entry name" value="ABC_TRANSPORTER_1"/>
    <property type="match status" value="1"/>
</dbReference>
<dbReference type="CDD" id="cd03293">
    <property type="entry name" value="ABC_NrtD_SsuB_transporters"/>
    <property type="match status" value="1"/>
</dbReference>
<keyword evidence="2" id="KW-0813">Transport</keyword>
<evidence type="ECO:0000256" key="1">
    <source>
        <dbReference type="ARBA" id="ARBA00005417"/>
    </source>
</evidence>
<evidence type="ECO:0000256" key="4">
    <source>
        <dbReference type="ARBA" id="ARBA00022840"/>
    </source>
</evidence>
<comment type="similarity">
    <text evidence="1">Belongs to the ABC transporter superfamily.</text>
</comment>
<dbReference type="AlphaFoldDB" id="A0A108U5S3"/>
<dbReference type="InterPro" id="IPR050166">
    <property type="entry name" value="ABC_transporter_ATP-bind"/>
</dbReference>
<dbReference type="RefSeq" id="WP_036102934.1">
    <property type="nucleotide sequence ID" value="NZ_JAJA02000001.1"/>
</dbReference>
<dbReference type="InterPro" id="IPR003439">
    <property type="entry name" value="ABC_transporter-like_ATP-bd"/>
</dbReference>
<dbReference type="InterPro" id="IPR017871">
    <property type="entry name" value="ABC_transporter-like_CS"/>
</dbReference>
<evidence type="ECO:0000256" key="2">
    <source>
        <dbReference type="ARBA" id="ARBA00022448"/>
    </source>
</evidence>
<dbReference type="GO" id="GO:0016887">
    <property type="term" value="F:ATP hydrolysis activity"/>
    <property type="evidence" value="ECO:0007669"/>
    <property type="project" value="InterPro"/>
</dbReference>